<evidence type="ECO:0008006" key="3">
    <source>
        <dbReference type="Google" id="ProtNLM"/>
    </source>
</evidence>
<evidence type="ECO:0000313" key="2">
    <source>
        <dbReference type="Proteomes" id="UP000545493"/>
    </source>
</evidence>
<dbReference type="AlphaFoldDB" id="A0A7X5ZQY7"/>
<evidence type="ECO:0000313" key="1">
    <source>
        <dbReference type="EMBL" id="NIJ11966.1"/>
    </source>
</evidence>
<dbReference type="Proteomes" id="UP000545493">
    <property type="component" value="Unassembled WGS sequence"/>
</dbReference>
<name>A0A7X5ZQY7_9PSEU</name>
<organism evidence="1 2">
    <name type="scientific">Saccharomonospora amisosensis</name>
    <dbReference type="NCBI Taxonomy" id="1128677"/>
    <lineage>
        <taxon>Bacteria</taxon>
        <taxon>Bacillati</taxon>
        <taxon>Actinomycetota</taxon>
        <taxon>Actinomycetes</taxon>
        <taxon>Pseudonocardiales</taxon>
        <taxon>Pseudonocardiaceae</taxon>
        <taxon>Saccharomonospora</taxon>
    </lineage>
</organism>
<accession>A0A7X5ZQY7</accession>
<dbReference type="RefSeq" id="WP_313886740.1">
    <property type="nucleotide sequence ID" value="NZ_JAAOYM010000001.1"/>
</dbReference>
<keyword evidence="2" id="KW-1185">Reference proteome</keyword>
<gene>
    <name evidence="1" type="ORF">FHU38_002310</name>
</gene>
<dbReference type="EMBL" id="JAAOYM010000001">
    <property type="protein sequence ID" value="NIJ11966.1"/>
    <property type="molecule type" value="Genomic_DNA"/>
</dbReference>
<sequence length="150" mass="16391">MISEEEYLYFADRALDGMADILAALGDDRANRAPDLPSANSAYAIVNHCLGVLEYWAGHLVAGRTVHRDREAEFRASGPVNGLLDRVARAKHQLRADVAAADPAAPLRHEPRPGHYLAGQGLTQGGALLHVYEELAQHHGQLEITRDLVR</sequence>
<protein>
    <recommendedName>
        <fullName evidence="3">DUF664 domain-containing protein</fullName>
    </recommendedName>
</protein>
<comment type="caution">
    <text evidence="1">The sequence shown here is derived from an EMBL/GenBank/DDBJ whole genome shotgun (WGS) entry which is preliminary data.</text>
</comment>
<dbReference type="SUPFAM" id="SSF109854">
    <property type="entry name" value="DinB/YfiT-like putative metalloenzymes"/>
    <property type="match status" value="1"/>
</dbReference>
<dbReference type="Pfam" id="PF04978">
    <property type="entry name" value="MST"/>
    <property type="match status" value="1"/>
</dbReference>
<proteinExistence type="predicted"/>
<dbReference type="Gene3D" id="1.20.120.450">
    <property type="entry name" value="dinb family like domain"/>
    <property type="match status" value="1"/>
</dbReference>
<reference evidence="1 2" key="1">
    <citation type="submission" date="2020-03" db="EMBL/GenBank/DDBJ databases">
        <title>Sequencing the genomes of 1000 actinobacteria strains.</title>
        <authorList>
            <person name="Klenk H.-P."/>
        </authorList>
    </citation>
    <scope>NUCLEOTIDE SEQUENCE [LARGE SCALE GENOMIC DNA]</scope>
    <source>
        <strain evidence="1 2">DSM 45685</strain>
    </source>
</reference>
<dbReference type="InterPro" id="IPR007061">
    <property type="entry name" value="MST-like"/>
</dbReference>
<dbReference type="InterPro" id="IPR034660">
    <property type="entry name" value="DinB/YfiT-like"/>
</dbReference>